<gene>
    <name evidence="7" type="ORF">MBEHAL_0579</name>
</gene>
<sequence length="354" mass="37589">MSFVQQKGDGTVTLTLFGWDVSVPTVLKLVGLLLLLVVPYIMGSYTYLLTTALIYVVFALGLDFVWGYGGIMSFGQAAFFGLGAYIAGKAFTEGWIPGFDIGVILLAMIVPGLFGLVLAGALFYQRMDPLNFAVLTLVLAAIGEQAATSLTGITGGSNGIVGIPNLVLGVGGMGVELGQLQYYYFALFLAVGGYLLAWRMLRSRFGTALVSIRENETKARALGYNVELYKSLAFGIGCAFAGLAGGVYATHVGFISPTVLGFVLSTQVVIWVLIGGKGTLTGAFIGPILIQLLEQELSEALLFSWQLVLALVLVVMVIALPGGLVSIYSRFKRRMRARTATNASDIEDADGVKS</sequence>
<keyword evidence="5 6" id="KW-0472">Membrane</keyword>
<name>U3A2G0_9EURY</name>
<comment type="caution">
    <text evidence="7">The sequence shown here is derived from an EMBL/GenBank/DDBJ whole genome shotgun (WGS) entry which is preliminary data.</text>
</comment>
<feature type="transmembrane region" description="Helical" evidence="6">
    <location>
        <begin position="182"/>
        <end position="201"/>
    </location>
</feature>
<dbReference type="Pfam" id="PF02653">
    <property type="entry name" value="BPD_transp_2"/>
    <property type="match status" value="1"/>
</dbReference>
<keyword evidence="4 6" id="KW-1133">Transmembrane helix</keyword>
<keyword evidence="2" id="KW-1003">Cell membrane</keyword>
<dbReference type="EMBL" id="BATA01000009">
    <property type="protein sequence ID" value="GAD51819.1"/>
    <property type="molecule type" value="Genomic_DNA"/>
</dbReference>
<dbReference type="InterPro" id="IPR043428">
    <property type="entry name" value="LivM-like"/>
</dbReference>
<feature type="transmembrane region" description="Helical" evidence="6">
    <location>
        <begin position="130"/>
        <end position="147"/>
    </location>
</feature>
<feature type="transmembrane region" description="Helical" evidence="6">
    <location>
        <begin position="232"/>
        <end position="256"/>
    </location>
</feature>
<reference evidence="7 8" key="1">
    <citation type="submission" date="2013-09" db="EMBL/GenBank/DDBJ databases">
        <title>Whole genome sequencing of Halarchaeum acidiphilum strain MH1-52-1.</title>
        <authorList>
            <person name="Shimane Y."/>
            <person name="Minegishi H."/>
            <person name="Nishi S."/>
            <person name="Echigo A."/>
            <person name="Shuto A."/>
            <person name="Konishi M."/>
            <person name="Ito T."/>
            <person name="Ohkuma M."/>
            <person name="Ohta Y."/>
            <person name="Nagano Y."/>
            <person name="Tsubouchi T."/>
            <person name="Mori K."/>
            <person name="Usui K."/>
            <person name="Kamekura M."/>
            <person name="Usami R."/>
            <person name="Takaki Y."/>
            <person name="Hatada Y."/>
        </authorList>
    </citation>
    <scope>NUCLEOTIDE SEQUENCE [LARGE SCALE GENOMIC DNA]</scope>
    <source>
        <strain evidence="7 8">JCM 16109</strain>
    </source>
</reference>
<dbReference type="InterPro" id="IPR001851">
    <property type="entry name" value="ABC_transp_permease"/>
</dbReference>
<evidence type="ECO:0000256" key="5">
    <source>
        <dbReference type="ARBA" id="ARBA00023136"/>
    </source>
</evidence>
<dbReference type="CDD" id="cd06581">
    <property type="entry name" value="TM_PBP1_LivM_like"/>
    <property type="match status" value="1"/>
</dbReference>
<dbReference type="RefSeq" id="WP_021779752.1">
    <property type="nucleotide sequence ID" value="NZ_BATA01000009.1"/>
</dbReference>
<organism evidence="7 8">
    <name type="scientific">Halarchaeum acidiphilum MH1-52-1</name>
    <dbReference type="NCBI Taxonomy" id="1261545"/>
    <lineage>
        <taxon>Archaea</taxon>
        <taxon>Methanobacteriati</taxon>
        <taxon>Methanobacteriota</taxon>
        <taxon>Stenosarchaea group</taxon>
        <taxon>Halobacteria</taxon>
        <taxon>Halobacteriales</taxon>
        <taxon>Halobacteriaceae</taxon>
    </lineage>
</organism>
<evidence type="ECO:0000256" key="3">
    <source>
        <dbReference type="ARBA" id="ARBA00022692"/>
    </source>
</evidence>
<accession>U3A2G0</accession>
<feature type="transmembrane region" description="Helical" evidence="6">
    <location>
        <begin position="302"/>
        <end position="328"/>
    </location>
</feature>
<evidence type="ECO:0000313" key="7">
    <source>
        <dbReference type="EMBL" id="GAD51819.1"/>
    </source>
</evidence>
<proteinExistence type="predicted"/>
<evidence type="ECO:0000313" key="8">
    <source>
        <dbReference type="Proteomes" id="UP000016986"/>
    </source>
</evidence>
<dbReference type="AlphaFoldDB" id="U3A2G0"/>
<keyword evidence="8" id="KW-1185">Reference proteome</keyword>
<feature type="transmembrane region" description="Helical" evidence="6">
    <location>
        <begin position="268"/>
        <end position="290"/>
    </location>
</feature>
<evidence type="ECO:0000256" key="6">
    <source>
        <dbReference type="SAM" id="Phobius"/>
    </source>
</evidence>
<feature type="transmembrane region" description="Helical" evidence="6">
    <location>
        <begin position="153"/>
        <end position="175"/>
    </location>
</feature>
<feature type="transmembrane region" description="Helical" evidence="6">
    <location>
        <begin position="65"/>
        <end position="87"/>
    </location>
</feature>
<keyword evidence="3 6" id="KW-0812">Transmembrane</keyword>
<comment type="subcellular location">
    <subcellularLocation>
        <location evidence="1">Cell membrane</location>
        <topology evidence="1">Multi-pass membrane protein</topology>
    </subcellularLocation>
</comment>
<feature type="transmembrane region" description="Helical" evidence="6">
    <location>
        <begin position="99"/>
        <end position="123"/>
    </location>
</feature>
<evidence type="ECO:0000256" key="4">
    <source>
        <dbReference type="ARBA" id="ARBA00022989"/>
    </source>
</evidence>
<dbReference type="GO" id="GO:0015658">
    <property type="term" value="F:branched-chain amino acid transmembrane transporter activity"/>
    <property type="evidence" value="ECO:0007669"/>
    <property type="project" value="InterPro"/>
</dbReference>
<protein>
    <submittedName>
        <fullName evidence="7">Urea ABC transporter, permease protein urtC</fullName>
    </submittedName>
</protein>
<dbReference type="PANTHER" id="PTHR30482">
    <property type="entry name" value="HIGH-AFFINITY BRANCHED-CHAIN AMINO ACID TRANSPORT SYSTEM PERMEASE"/>
    <property type="match status" value="1"/>
</dbReference>
<dbReference type="eggNOG" id="arCOG01274">
    <property type="taxonomic scope" value="Archaea"/>
</dbReference>
<dbReference type="OrthoDB" id="30958at2157"/>
<evidence type="ECO:0000256" key="2">
    <source>
        <dbReference type="ARBA" id="ARBA00022475"/>
    </source>
</evidence>
<evidence type="ECO:0000256" key="1">
    <source>
        <dbReference type="ARBA" id="ARBA00004651"/>
    </source>
</evidence>
<dbReference type="Proteomes" id="UP000016986">
    <property type="component" value="Unassembled WGS sequence"/>
</dbReference>
<dbReference type="PANTHER" id="PTHR30482:SF10">
    <property type="entry name" value="HIGH-AFFINITY BRANCHED-CHAIN AMINO ACID TRANSPORT PROTEIN BRAE"/>
    <property type="match status" value="1"/>
</dbReference>
<dbReference type="GO" id="GO:0005886">
    <property type="term" value="C:plasma membrane"/>
    <property type="evidence" value="ECO:0007669"/>
    <property type="project" value="UniProtKB-SubCell"/>
</dbReference>
<feature type="transmembrane region" description="Helical" evidence="6">
    <location>
        <begin position="29"/>
        <end position="58"/>
    </location>
</feature>